<keyword evidence="3" id="KW-1185">Reference proteome</keyword>
<feature type="region of interest" description="Disordered" evidence="1">
    <location>
        <begin position="1"/>
        <end position="20"/>
    </location>
</feature>
<name>A0ABU6T2L2_9FABA</name>
<comment type="caution">
    <text evidence="2">The sequence shown here is derived from an EMBL/GenBank/DDBJ whole genome shotgun (WGS) entry which is preliminary data.</text>
</comment>
<feature type="region of interest" description="Disordered" evidence="1">
    <location>
        <begin position="48"/>
        <end position="150"/>
    </location>
</feature>
<feature type="non-terminal residue" evidence="2">
    <location>
        <position position="150"/>
    </location>
</feature>
<proteinExistence type="predicted"/>
<evidence type="ECO:0000313" key="2">
    <source>
        <dbReference type="EMBL" id="MED6142496.1"/>
    </source>
</evidence>
<feature type="compositionally biased region" description="Low complexity" evidence="1">
    <location>
        <begin position="56"/>
        <end position="66"/>
    </location>
</feature>
<gene>
    <name evidence="2" type="ORF">PIB30_114312</name>
</gene>
<organism evidence="2 3">
    <name type="scientific">Stylosanthes scabra</name>
    <dbReference type="NCBI Taxonomy" id="79078"/>
    <lineage>
        <taxon>Eukaryota</taxon>
        <taxon>Viridiplantae</taxon>
        <taxon>Streptophyta</taxon>
        <taxon>Embryophyta</taxon>
        <taxon>Tracheophyta</taxon>
        <taxon>Spermatophyta</taxon>
        <taxon>Magnoliopsida</taxon>
        <taxon>eudicotyledons</taxon>
        <taxon>Gunneridae</taxon>
        <taxon>Pentapetalae</taxon>
        <taxon>rosids</taxon>
        <taxon>fabids</taxon>
        <taxon>Fabales</taxon>
        <taxon>Fabaceae</taxon>
        <taxon>Papilionoideae</taxon>
        <taxon>50 kb inversion clade</taxon>
        <taxon>dalbergioids sensu lato</taxon>
        <taxon>Dalbergieae</taxon>
        <taxon>Pterocarpus clade</taxon>
        <taxon>Stylosanthes</taxon>
    </lineage>
</organism>
<evidence type="ECO:0000256" key="1">
    <source>
        <dbReference type="SAM" id="MobiDB-lite"/>
    </source>
</evidence>
<feature type="compositionally biased region" description="Polar residues" evidence="1">
    <location>
        <begin position="1"/>
        <end position="12"/>
    </location>
</feature>
<reference evidence="2 3" key="1">
    <citation type="journal article" date="2023" name="Plants (Basel)">
        <title>Bridging the Gap: Combining Genomics and Transcriptomics Approaches to Understand Stylosanthes scabra, an Orphan Legume from the Brazilian Caatinga.</title>
        <authorList>
            <person name="Ferreira-Neto J.R.C."/>
            <person name="da Silva M.D."/>
            <person name="Binneck E."/>
            <person name="de Melo N.F."/>
            <person name="da Silva R.H."/>
            <person name="de Melo A.L.T.M."/>
            <person name="Pandolfi V."/>
            <person name="Bustamante F.O."/>
            <person name="Brasileiro-Vidal A.C."/>
            <person name="Benko-Iseppon A.M."/>
        </authorList>
    </citation>
    <scope>NUCLEOTIDE SEQUENCE [LARGE SCALE GENOMIC DNA]</scope>
    <source>
        <tissue evidence="2">Leaves</tissue>
    </source>
</reference>
<evidence type="ECO:0000313" key="3">
    <source>
        <dbReference type="Proteomes" id="UP001341840"/>
    </source>
</evidence>
<dbReference type="Proteomes" id="UP001341840">
    <property type="component" value="Unassembled WGS sequence"/>
</dbReference>
<sequence>GIHVAPSSTTSGLRELPDGGGSCRAQRIWLTLDGPWVLLVYLVMPDDAPAPRRRQPQVLRPRQAAPVRGKLSSRDQRRRLRMVEMGAAPHIDEEQAEEQAEEQREYDRQDEPVDGGDAQFQDDHQDPSISPSGMISFSPDAARAFPSPAR</sequence>
<accession>A0ABU6T2L2</accession>
<feature type="non-terminal residue" evidence="2">
    <location>
        <position position="1"/>
    </location>
</feature>
<protein>
    <submittedName>
        <fullName evidence="2">Uncharacterized protein</fullName>
    </submittedName>
</protein>
<dbReference type="EMBL" id="JASCZI010070717">
    <property type="protein sequence ID" value="MED6142496.1"/>
    <property type="molecule type" value="Genomic_DNA"/>
</dbReference>
<feature type="compositionally biased region" description="Basic and acidic residues" evidence="1">
    <location>
        <begin position="101"/>
        <end position="111"/>
    </location>
</feature>